<organism evidence="2 3">
    <name type="scientific">Deminuibacter soli</name>
    <dbReference type="NCBI Taxonomy" id="2291815"/>
    <lineage>
        <taxon>Bacteria</taxon>
        <taxon>Pseudomonadati</taxon>
        <taxon>Bacteroidota</taxon>
        <taxon>Chitinophagia</taxon>
        <taxon>Chitinophagales</taxon>
        <taxon>Chitinophagaceae</taxon>
        <taxon>Deminuibacter</taxon>
    </lineage>
</organism>
<keyword evidence="1" id="KW-0472">Membrane</keyword>
<comment type="caution">
    <text evidence="2">The sequence shown here is derived from an EMBL/GenBank/DDBJ whole genome shotgun (WGS) entry which is preliminary data.</text>
</comment>
<feature type="transmembrane region" description="Helical" evidence="1">
    <location>
        <begin position="193"/>
        <end position="215"/>
    </location>
</feature>
<dbReference type="Pfam" id="PF04134">
    <property type="entry name" value="DCC1-like"/>
    <property type="match status" value="1"/>
</dbReference>
<dbReference type="AlphaFoldDB" id="A0A3E1NQ92"/>
<sequence>MKTLKNHTILYDAECPMCSLYTGAFQQTKMLGENGRFPYQEMPETLCPLLNQQRAVNEIALVNTTTGEVLYGVESLFAILGNAWPVFKPLFRFKPFAWLMAKAYAFISYNRRVIIPPPLHAAAYPYQPSFRLRYRIAYLLVSCFITALILSHYTPLLYPLLPAGNFYREYAICLGQLLVQGLLVALHAGKQLWTYLGNMMTVSLAGALALLPMLLTASLTHINPVTAAVYFAVVVALMFAEHYRRTRLLQLNWLPTLTWVLYRVLVLYFLLA</sequence>
<dbReference type="RefSeq" id="WP_116845851.1">
    <property type="nucleotide sequence ID" value="NZ_QTJU01000001.1"/>
</dbReference>
<proteinExistence type="predicted"/>
<accession>A0A3E1NQ92</accession>
<feature type="transmembrane region" description="Helical" evidence="1">
    <location>
        <begin position="221"/>
        <end position="239"/>
    </location>
</feature>
<feature type="transmembrane region" description="Helical" evidence="1">
    <location>
        <begin position="136"/>
        <end position="154"/>
    </location>
</feature>
<dbReference type="OrthoDB" id="671850at2"/>
<name>A0A3E1NQ92_9BACT</name>
<evidence type="ECO:0000313" key="2">
    <source>
        <dbReference type="EMBL" id="RFM30095.1"/>
    </source>
</evidence>
<dbReference type="GO" id="GO:0015035">
    <property type="term" value="F:protein-disulfide reductase activity"/>
    <property type="evidence" value="ECO:0007669"/>
    <property type="project" value="InterPro"/>
</dbReference>
<feature type="transmembrane region" description="Helical" evidence="1">
    <location>
        <begin position="166"/>
        <end position="186"/>
    </location>
</feature>
<keyword evidence="1" id="KW-0812">Transmembrane</keyword>
<protein>
    <submittedName>
        <fullName evidence="2">DUF393 domain-containing protein</fullName>
    </submittedName>
</protein>
<keyword evidence="3" id="KW-1185">Reference proteome</keyword>
<reference evidence="2 3" key="1">
    <citation type="submission" date="2018-08" db="EMBL/GenBank/DDBJ databases">
        <title>Chitinophagaceae sp. K23C18032701, a novel bacterium isolated from forest soil.</title>
        <authorList>
            <person name="Wang C."/>
        </authorList>
    </citation>
    <scope>NUCLEOTIDE SEQUENCE [LARGE SCALE GENOMIC DNA]</scope>
    <source>
        <strain evidence="2 3">K23C18032701</strain>
    </source>
</reference>
<gene>
    <name evidence="2" type="ORF">DXN05_03735</name>
</gene>
<dbReference type="EMBL" id="QTJU01000001">
    <property type="protein sequence ID" value="RFM30095.1"/>
    <property type="molecule type" value="Genomic_DNA"/>
</dbReference>
<keyword evidence="1" id="KW-1133">Transmembrane helix</keyword>
<dbReference type="Proteomes" id="UP000261284">
    <property type="component" value="Unassembled WGS sequence"/>
</dbReference>
<evidence type="ECO:0000313" key="3">
    <source>
        <dbReference type="Proteomes" id="UP000261284"/>
    </source>
</evidence>
<evidence type="ECO:0000256" key="1">
    <source>
        <dbReference type="SAM" id="Phobius"/>
    </source>
</evidence>
<dbReference type="InterPro" id="IPR007263">
    <property type="entry name" value="DCC1-like"/>
</dbReference>
<feature type="transmembrane region" description="Helical" evidence="1">
    <location>
        <begin position="251"/>
        <end position="271"/>
    </location>
</feature>